<organism evidence="1 2">
    <name type="scientific">Xanthomonas vasicola pv. vasculorum</name>
    <dbReference type="NCBI Taxonomy" id="325776"/>
    <lineage>
        <taxon>Bacteria</taxon>
        <taxon>Pseudomonadati</taxon>
        <taxon>Pseudomonadota</taxon>
        <taxon>Gammaproteobacteria</taxon>
        <taxon>Lysobacterales</taxon>
        <taxon>Lysobacteraceae</taxon>
        <taxon>Xanthomonas</taxon>
    </lineage>
</organism>
<keyword evidence="1" id="KW-0378">Hydrolase</keyword>
<dbReference type="AlphaFoldDB" id="A0AAE8F899"/>
<dbReference type="PANTHER" id="PTHR43235">
    <property type="entry name" value="GLUTAMINE AMIDOTRANSFERASE PB2B2.05-RELATED"/>
    <property type="match status" value="1"/>
</dbReference>
<dbReference type="InterPro" id="IPR029062">
    <property type="entry name" value="Class_I_gatase-like"/>
</dbReference>
<dbReference type="GO" id="GO:0005829">
    <property type="term" value="C:cytosol"/>
    <property type="evidence" value="ECO:0007669"/>
    <property type="project" value="TreeGrafter"/>
</dbReference>
<dbReference type="RefSeq" id="WP_080762926.1">
    <property type="nucleotide sequence ID" value="NZ_CP025272.1"/>
</dbReference>
<evidence type="ECO:0000313" key="1">
    <source>
        <dbReference type="EMBL" id="RNL05083.1"/>
    </source>
</evidence>
<protein>
    <submittedName>
        <fullName evidence="1">Gamma-glutamyl-gamma-aminobutyrate hydrolase family protein</fullName>
    </submittedName>
</protein>
<dbReference type="PROSITE" id="PS51273">
    <property type="entry name" value="GATASE_TYPE_1"/>
    <property type="match status" value="1"/>
</dbReference>
<proteinExistence type="predicted"/>
<dbReference type="GO" id="GO:0033969">
    <property type="term" value="F:gamma-glutamyl-gamma-aminobutyrate hydrolase activity"/>
    <property type="evidence" value="ECO:0007669"/>
    <property type="project" value="TreeGrafter"/>
</dbReference>
<dbReference type="EMBL" id="PYTT01000050">
    <property type="protein sequence ID" value="RNL05083.1"/>
    <property type="molecule type" value="Genomic_DNA"/>
</dbReference>
<reference evidence="1 2" key="1">
    <citation type="submission" date="2018-03" db="EMBL/GenBank/DDBJ databases">
        <authorList>
            <person name="Wu G."/>
        </authorList>
    </citation>
    <scope>NUCLEOTIDE SEQUENCE [LARGE SCALE GENOMIC DNA]</scope>
    <source>
        <strain evidence="1 2">SAM-118</strain>
    </source>
</reference>
<sequence length="286" mass="32374">MEKVSEYVSRPVVGVTANRNIDDGVHRDRLRRRYIEALDIYAAVECVILPTVDGDLRWDASLRKFRYLMRRLDGLVLTGDESNLDADIFNGLQRRWNRADDDVIARERDRPRDRLSCVALSIARELDMPVLGICRGLQEMHVQQGGVLVAQLPVTELGIVHSEPLNVPRDQQYLPSHGIRIISDGLLSEILKDEKNVLQVNSLHNQGASEPAPGVRVEAIADDGVVEAISYRSSTFQLGVQWHPEWHVKQDPVSQKIFQFFGDACYAYESRRHGANTSASFFQEID</sequence>
<dbReference type="Pfam" id="PF07722">
    <property type="entry name" value="Peptidase_C26"/>
    <property type="match status" value="1"/>
</dbReference>
<dbReference type="KEGG" id="xva:C7V42_16200"/>
<gene>
    <name evidence="1" type="ORF">C9386_05585</name>
</gene>
<dbReference type="SUPFAM" id="SSF52317">
    <property type="entry name" value="Class I glutamine amidotransferase-like"/>
    <property type="match status" value="1"/>
</dbReference>
<comment type="caution">
    <text evidence="1">The sequence shown here is derived from an EMBL/GenBank/DDBJ whole genome shotgun (WGS) entry which is preliminary data.</text>
</comment>
<dbReference type="GO" id="GO:0006598">
    <property type="term" value="P:polyamine catabolic process"/>
    <property type="evidence" value="ECO:0007669"/>
    <property type="project" value="TreeGrafter"/>
</dbReference>
<dbReference type="Proteomes" id="UP000284283">
    <property type="component" value="Unassembled WGS sequence"/>
</dbReference>
<evidence type="ECO:0000313" key="2">
    <source>
        <dbReference type="Proteomes" id="UP000284283"/>
    </source>
</evidence>
<dbReference type="PANTHER" id="PTHR43235:SF1">
    <property type="entry name" value="GLUTAMINE AMIDOTRANSFERASE PB2B2.05-RELATED"/>
    <property type="match status" value="1"/>
</dbReference>
<dbReference type="InterPro" id="IPR011697">
    <property type="entry name" value="Peptidase_C26"/>
</dbReference>
<name>A0AAE8F899_XANVA</name>
<accession>A0AAE8F899</accession>
<dbReference type="Gene3D" id="3.40.50.880">
    <property type="match status" value="1"/>
</dbReference>
<dbReference type="InterPro" id="IPR044668">
    <property type="entry name" value="PuuD-like"/>
</dbReference>